<evidence type="ECO:0000313" key="3">
    <source>
        <dbReference type="Proteomes" id="UP000324233"/>
    </source>
</evidence>
<dbReference type="KEGG" id="agv:OJF2_64800"/>
<reference evidence="2 3" key="1">
    <citation type="submission" date="2019-08" db="EMBL/GenBank/DDBJ databases">
        <title>Deep-cultivation of Planctomycetes and their phenomic and genomic characterization uncovers novel biology.</title>
        <authorList>
            <person name="Wiegand S."/>
            <person name="Jogler M."/>
            <person name="Boedeker C."/>
            <person name="Pinto D."/>
            <person name="Vollmers J."/>
            <person name="Rivas-Marin E."/>
            <person name="Kohn T."/>
            <person name="Peeters S.H."/>
            <person name="Heuer A."/>
            <person name="Rast P."/>
            <person name="Oberbeckmann S."/>
            <person name="Bunk B."/>
            <person name="Jeske O."/>
            <person name="Meyerdierks A."/>
            <person name="Storesund J.E."/>
            <person name="Kallscheuer N."/>
            <person name="Luecker S."/>
            <person name="Lage O.M."/>
            <person name="Pohl T."/>
            <person name="Merkel B.J."/>
            <person name="Hornburger P."/>
            <person name="Mueller R.-W."/>
            <person name="Bruemmer F."/>
            <person name="Labrenz M."/>
            <person name="Spormann A.M."/>
            <person name="Op den Camp H."/>
            <person name="Overmann J."/>
            <person name="Amann R."/>
            <person name="Jetten M.S.M."/>
            <person name="Mascher T."/>
            <person name="Medema M.H."/>
            <person name="Devos D.P."/>
            <person name="Kaster A.-K."/>
            <person name="Ovreas L."/>
            <person name="Rohde M."/>
            <person name="Galperin M.Y."/>
            <person name="Jogler C."/>
        </authorList>
    </citation>
    <scope>NUCLEOTIDE SEQUENCE [LARGE SCALE GENOMIC DNA]</scope>
    <source>
        <strain evidence="2 3">OJF2</strain>
    </source>
</reference>
<dbReference type="PANTHER" id="PTHR18964">
    <property type="entry name" value="ROK (REPRESSOR, ORF, KINASE) FAMILY"/>
    <property type="match status" value="1"/>
</dbReference>
<evidence type="ECO:0000256" key="1">
    <source>
        <dbReference type="ARBA" id="ARBA00006479"/>
    </source>
</evidence>
<dbReference type="InterPro" id="IPR043129">
    <property type="entry name" value="ATPase_NBD"/>
</dbReference>
<comment type="similarity">
    <text evidence="1">Belongs to the ROK (NagC/XylR) family.</text>
</comment>
<dbReference type="GO" id="GO:0008865">
    <property type="term" value="F:fructokinase activity"/>
    <property type="evidence" value="ECO:0007669"/>
    <property type="project" value="UniProtKB-EC"/>
</dbReference>
<dbReference type="Proteomes" id="UP000324233">
    <property type="component" value="Chromosome"/>
</dbReference>
<keyword evidence="2" id="KW-0418">Kinase</keyword>
<protein>
    <submittedName>
        <fullName evidence="2">Fructokinase</fullName>
        <ecNumber evidence="2">2.7.1.4</ecNumber>
    </submittedName>
</protein>
<accession>A0A5B9WB39</accession>
<dbReference type="AlphaFoldDB" id="A0A5B9WB39"/>
<dbReference type="EMBL" id="CP042997">
    <property type="protein sequence ID" value="QEH37888.1"/>
    <property type="molecule type" value="Genomic_DNA"/>
</dbReference>
<dbReference type="PANTHER" id="PTHR18964:SF149">
    <property type="entry name" value="BIFUNCTIONAL UDP-N-ACETYLGLUCOSAMINE 2-EPIMERASE_N-ACETYLMANNOSAMINE KINASE"/>
    <property type="match status" value="1"/>
</dbReference>
<dbReference type="InterPro" id="IPR000600">
    <property type="entry name" value="ROK"/>
</dbReference>
<dbReference type="EC" id="2.7.1.4" evidence="2"/>
<keyword evidence="3" id="KW-1185">Reference proteome</keyword>
<dbReference type="CDD" id="cd23763">
    <property type="entry name" value="ASKHA_ATPase_ROK"/>
    <property type="match status" value="1"/>
</dbReference>
<organism evidence="2 3">
    <name type="scientific">Aquisphaera giovannonii</name>
    <dbReference type="NCBI Taxonomy" id="406548"/>
    <lineage>
        <taxon>Bacteria</taxon>
        <taxon>Pseudomonadati</taxon>
        <taxon>Planctomycetota</taxon>
        <taxon>Planctomycetia</taxon>
        <taxon>Isosphaerales</taxon>
        <taxon>Isosphaeraceae</taxon>
        <taxon>Aquisphaera</taxon>
    </lineage>
</organism>
<dbReference type="Pfam" id="PF00480">
    <property type="entry name" value="ROK"/>
    <property type="match status" value="1"/>
</dbReference>
<dbReference type="OrthoDB" id="9810372at2"/>
<evidence type="ECO:0000313" key="2">
    <source>
        <dbReference type="EMBL" id="QEH37888.1"/>
    </source>
</evidence>
<sequence length="341" mass="34841">MADGWLLGIEIGGTKLQLGLGRGDGRLAALQRRTIDAGAGAPAILEQIREAHRALLGAEGVPPRDIRGAGVGFGGPVDAGRGRPTTSFQVGGWADFPLADWVREELDVPAVAVQNDADTAGLAEALLGAGVGCSPLLYLTIGSGIGGAVILDGAIYRGAGRGAVEIGHLQVPDVMSPGSPIAELEAIASGWGIAARARTVAVDRLAASGESWVVLTNAGGDPRRITADLVAAAAREGDALADAVLDRARHALAYALRQAVALLAPRRIILGGGVSLIGEDHWFAPIRRLVDAEVFAPFRGSFDIVPAALGEEVVVHGALALALEAASESSPRARREGSTAD</sequence>
<dbReference type="Gene3D" id="3.30.420.40">
    <property type="match status" value="2"/>
</dbReference>
<name>A0A5B9WB39_9BACT</name>
<dbReference type="SUPFAM" id="SSF53067">
    <property type="entry name" value="Actin-like ATPase domain"/>
    <property type="match status" value="1"/>
</dbReference>
<keyword evidence="2" id="KW-0808">Transferase</keyword>
<gene>
    <name evidence="2" type="primary">gmuE</name>
    <name evidence="2" type="ORF">OJF2_64800</name>
</gene>
<proteinExistence type="inferred from homology"/>
<dbReference type="RefSeq" id="WP_148597392.1">
    <property type="nucleotide sequence ID" value="NZ_CP042997.1"/>
</dbReference>